<keyword evidence="1" id="KW-1133">Transmembrane helix</keyword>
<evidence type="ECO:0000313" key="2">
    <source>
        <dbReference type="EMBL" id="VDN33283.1"/>
    </source>
</evidence>
<dbReference type="EMBL" id="UYRT01088031">
    <property type="protein sequence ID" value="VDN33283.1"/>
    <property type="molecule type" value="Genomic_DNA"/>
</dbReference>
<gene>
    <name evidence="2" type="ORF">GPUH_LOCUS19163</name>
</gene>
<dbReference type="WBParaSite" id="GPUH_0001918801-mRNA-1">
    <property type="protein sequence ID" value="GPUH_0001918801-mRNA-1"/>
    <property type="gene ID" value="GPUH_0001918801"/>
</dbReference>
<keyword evidence="1" id="KW-0812">Transmembrane</keyword>
<protein>
    <submittedName>
        <fullName evidence="4">Secreted protein</fullName>
    </submittedName>
</protein>
<organism evidence="4">
    <name type="scientific">Gongylonema pulchrum</name>
    <dbReference type="NCBI Taxonomy" id="637853"/>
    <lineage>
        <taxon>Eukaryota</taxon>
        <taxon>Metazoa</taxon>
        <taxon>Ecdysozoa</taxon>
        <taxon>Nematoda</taxon>
        <taxon>Chromadorea</taxon>
        <taxon>Rhabditida</taxon>
        <taxon>Spirurina</taxon>
        <taxon>Spiruromorpha</taxon>
        <taxon>Spiruroidea</taxon>
        <taxon>Gongylonematidae</taxon>
        <taxon>Gongylonema</taxon>
    </lineage>
</organism>
<evidence type="ECO:0000313" key="3">
    <source>
        <dbReference type="Proteomes" id="UP000271098"/>
    </source>
</evidence>
<evidence type="ECO:0000313" key="4">
    <source>
        <dbReference type="WBParaSite" id="GPUH_0001918801-mRNA-1"/>
    </source>
</evidence>
<evidence type="ECO:0000256" key="1">
    <source>
        <dbReference type="SAM" id="Phobius"/>
    </source>
</evidence>
<accession>A0A183EDX2</accession>
<keyword evidence="1" id="KW-0472">Membrane</keyword>
<dbReference type="Proteomes" id="UP000271098">
    <property type="component" value="Unassembled WGS sequence"/>
</dbReference>
<keyword evidence="3" id="KW-1185">Reference proteome</keyword>
<sequence length="74" mass="8180">MHAVSSELLPLLQLLAAATHPWQRHYHNSESPFFPSFLTLSLFGTCTAATCCFIVACFHFIHKVDDCSVVAVVT</sequence>
<proteinExistence type="predicted"/>
<feature type="transmembrane region" description="Helical" evidence="1">
    <location>
        <begin position="37"/>
        <end position="61"/>
    </location>
</feature>
<reference evidence="2 3" key="2">
    <citation type="submission" date="2018-11" db="EMBL/GenBank/DDBJ databases">
        <authorList>
            <consortium name="Pathogen Informatics"/>
        </authorList>
    </citation>
    <scope>NUCLEOTIDE SEQUENCE [LARGE SCALE GENOMIC DNA]</scope>
</reference>
<dbReference type="AlphaFoldDB" id="A0A183EDX2"/>
<reference evidence="4" key="1">
    <citation type="submission" date="2016-06" db="UniProtKB">
        <authorList>
            <consortium name="WormBaseParasite"/>
        </authorList>
    </citation>
    <scope>IDENTIFICATION</scope>
</reference>
<name>A0A183EDX2_9BILA</name>